<evidence type="ECO:0008006" key="4">
    <source>
        <dbReference type="Google" id="ProtNLM"/>
    </source>
</evidence>
<proteinExistence type="predicted"/>
<gene>
    <name evidence="2" type="ORF">GO816_17205</name>
</gene>
<organism evidence="2 3">
    <name type="scientific">Mucilaginibacter aquatilis</name>
    <dbReference type="NCBI Taxonomy" id="1517760"/>
    <lineage>
        <taxon>Bacteria</taxon>
        <taxon>Pseudomonadati</taxon>
        <taxon>Bacteroidota</taxon>
        <taxon>Sphingobacteriia</taxon>
        <taxon>Sphingobacteriales</taxon>
        <taxon>Sphingobacteriaceae</taxon>
        <taxon>Mucilaginibacter</taxon>
    </lineage>
</organism>
<accession>A0A6I4ICA1</accession>
<feature type="signal peptide" evidence="1">
    <location>
        <begin position="1"/>
        <end position="19"/>
    </location>
</feature>
<keyword evidence="3" id="KW-1185">Reference proteome</keyword>
<sequence>MKLFLILFISVFVSHACLAQSNADSIEIKKIELKGDAFKNALEKFIEDKTADNSSFSKGRGFVIVRPTSSYPKLPPNTSAIFYVNVDYYELDNAENDRMYPSSYAISSSGRLIMMYEKWVSRERQVKYTADSKAKLRAELEPFLPKYKMIPAFNDSTKLVKFREENSMQLHGGKYFFVLNDGSVVVKDARSY</sequence>
<keyword evidence="1" id="KW-0732">Signal</keyword>
<evidence type="ECO:0000256" key="1">
    <source>
        <dbReference type="SAM" id="SignalP"/>
    </source>
</evidence>
<dbReference type="AlphaFoldDB" id="A0A6I4ICA1"/>
<protein>
    <recommendedName>
        <fullName evidence="4">Beta-lactamase-inhibitor-like PepSY-like domain-containing protein</fullName>
    </recommendedName>
</protein>
<dbReference type="RefSeq" id="WP_157543183.1">
    <property type="nucleotide sequence ID" value="NZ_WQLA01000007.1"/>
</dbReference>
<dbReference type="EMBL" id="WQLA01000007">
    <property type="protein sequence ID" value="MVN92875.1"/>
    <property type="molecule type" value="Genomic_DNA"/>
</dbReference>
<dbReference type="Proteomes" id="UP000434850">
    <property type="component" value="Unassembled WGS sequence"/>
</dbReference>
<evidence type="ECO:0000313" key="2">
    <source>
        <dbReference type="EMBL" id="MVN92875.1"/>
    </source>
</evidence>
<feature type="chain" id="PRO_5026251052" description="Beta-lactamase-inhibitor-like PepSY-like domain-containing protein" evidence="1">
    <location>
        <begin position="20"/>
        <end position="192"/>
    </location>
</feature>
<evidence type="ECO:0000313" key="3">
    <source>
        <dbReference type="Proteomes" id="UP000434850"/>
    </source>
</evidence>
<reference evidence="2 3" key="1">
    <citation type="submission" date="2019-12" db="EMBL/GenBank/DDBJ databases">
        <title>Mucilaginibacter sp. HME9299 genome sequencing and assembly.</title>
        <authorList>
            <person name="Kang H."/>
            <person name="Kim H."/>
            <person name="Joh K."/>
        </authorList>
    </citation>
    <scope>NUCLEOTIDE SEQUENCE [LARGE SCALE GENOMIC DNA]</scope>
    <source>
        <strain evidence="2 3">HME9299</strain>
    </source>
</reference>
<comment type="caution">
    <text evidence="2">The sequence shown here is derived from an EMBL/GenBank/DDBJ whole genome shotgun (WGS) entry which is preliminary data.</text>
</comment>
<name>A0A6I4ICA1_9SPHI</name>